<dbReference type="GO" id="GO:0005737">
    <property type="term" value="C:cytoplasm"/>
    <property type="evidence" value="ECO:0007669"/>
    <property type="project" value="UniProtKB-SubCell"/>
</dbReference>
<organism evidence="8 9">
    <name type="scientific">Brassicogethes aeneus</name>
    <name type="common">Rape pollen beetle</name>
    <name type="synonym">Meligethes aeneus</name>
    <dbReference type="NCBI Taxonomy" id="1431903"/>
    <lineage>
        <taxon>Eukaryota</taxon>
        <taxon>Metazoa</taxon>
        <taxon>Ecdysozoa</taxon>
        <taxon>Arthropoda</taxon>
        <taxon>Hexapoda</taxon>
        <taxon>Insecta</taxon>
        <taxon>Pterygota</taxon>
        <taxon>Neoptera</taxon>
        <taxon>Endopterygota</taxon>
        <taxon>Coleoptera</taxon>
        <taxon>Polyphaga</taxon>
        <taxon>Cucujiformia</taxon>
        <taxon>Nitidulidae</taxon>
        <taxon>Meligethinae</taxon>
        <taxon>Brassicogethes</taxon>
    </lineage>
</organism>
<evidence type="ECO:0000256" key="2">
    <source>
        <dbReference type="ARBA" id="ARBA00004123"/>
    </source>
</evidence>
<dbReference type="InterPro" id="IPR021133">
    <property type="entry name" value="HEAT_type_2"/>
</dbReference>
<dbReference type="InterPro" id="IPR024613">
    <property type="entry name" value="Huntingtin_N_HEAT_rpt-2"/>
</dbReference>
<sequence>MATQEKLQKSLEALKNLSQSNQTPDVLKKKEKVLHCHIITESISNASIKVSPNFQHLLGLTIEALLKLCDDQESDVRMTSEECLNRIIRATSTGNLIQIELHKEIKRNGAARSLRAAIWRFSLIAHLIRPLKGKAYVDNLFPSLQKVAKRSEEQIHETLAISVPKIMASLGSFSSDNEIQSLLGAFLNNITHTQAVIRRSAATCVLNICLYCRKPFKFVNYTLNYILDLLTPLNDNTVNSSILGVMNCVKVILPYLSSKSNIEMDVNNKKNCNVSVEKLLEVYEICLYYLSNKDHNVVNAALEALNVLLLNCTEEFMENLLSKNGIAKNKMLSSHSSLMKLKSPSQLSVATNVTSTEENRESELTETLHLDIEKWIDESKLSVMNENYAKPKENFDKSMSLDTNSSILTNLTDDVDFSDIKISDNYASKSQSFGDNLDNLTISENSSEKNSCVDENDAEDLNINIGDFWDKDPNIIYCARLIVKSFLLTGVPTCLVSDKVTRVSVKSLALTCLSSIVKLYPSILLIYLDKNVKSVNQEISDIFLFGDHPDPQLRGVVRTIISNFVKTVIVESNGNYMEWINANIIVENKSIFYMEKMVQMLTKGLEDESANCSRQTIISLSTVLPQILESKDAKTVLPILRVIPTLAKNPYWLVKVALCELVSKLPYITIHYVQCNPTFQNKIIHNVLFEMLADNDQRVRKSAANAIIDIIPYLYNEHFQTNENIITRKAMQYKNHYLANLNDVEDVLNLNKKHFIKAMPFPFDKILDKCPDSEEYTLSLIVNQLYKFLLSSTSKHLMMGCFESLCLLSNKYPSTVYKNAWILSNRTDEDLRTSSDLLDLCISFLNTSVMVYDINCQINMLELASNLFAGQSVCIVRPIPDLENSNRLWDMFEHDYVTEKCELYFSHVIKLLNIFHHVINDLHPSVATSKTVLPSLPSASNLSPIKRRKSDLDKKMILLSEKDDKVEKSGRLNVIAAFAHLPHYLKIYEVLKSSYTNYKVTLSSDTCERFLEVMRKSLKSVSVLMEVGTLTEFGRVSQELLNYLMSTFLLDPTSTVTSVQQMLKCMFAELIPNIFQFLVQLSYGKQHSKSIIGIPKIIQLCNGLLASGQPPLTHCVPALQPIVEDIFLTRNKSNTADMKDLETAREVVLSNLLKLIEYKEVVDLLVLILEDSRYCSDDPDKWQRWSEQIGNAAFAMLKSNRLRLDCPGSFSSLRKLIENLSEIDILNWILTKNIKFIIKLYNESPVTEFIYALNRNPFTSNLFIKSVEKECGQIDEPIFITTLLKCVSNAHSSQCGNVLHLLLTKFLTNKEVTISRNVAHIASRNIDLLLTMFPEEVNNQLPKEKLLEIRNTLITKELTKNLVSLLNKLSNQFHDLTPIELEQRLSVNPEEIKTLEVNKNWYLSQIRGRYGETQLSKETAELLKDLEYSEIYNFMSSKEFNKKCIKDCIRLAVRDIRGKKLEDDPDILKASVDSLLKDSHTRGIKKSLRSVSLEFAKKHTNLKPGQKLCPQCRTRMAETEALNNETISKEDIENERKPEAFFDSDGTEALNQSITNLGCTPVKLHGVNKKQRLSYAKRKSAEAISLLQEKFSTSLNVPLETLAQTNEKQCTSCEDLNCLIELLKEKCKISCGQEVLKLLTLVPSSWSIQKTANEFGVSTYMVNKARKLKKDYGILAEPEKLKGKSISNEVSKKVRQFYEDDEFSRMCPGKKEFVSVRDSETGKRTHMQKRLLFVNLKELHLAFQERYPQLKIGLSKFSSLRPPWCVTVSARGVHSVCVCETHQNLKLLTAALPKKIEYKNILSTIVCSVDSRNCMLHRCENCPGSEALEQLMLDIFSENDLETDDNIAYKQWVHKGQSTLVNMTSTIEDFVKDLSKAADQATTHHFTAKSQASYLRNLKENIPAETEVIVLLDFAENYSFVCQDAIQGFHWDTTQATLHPFVIYFRSKNQTDLKCFSMCVISDEREHITSTVHYFLKVIIQHIKEELPDLQYIHYFSDGSSAQYKNYKNFINLCLHKKDFNVPAEWNFFATSHGKSPCDGIGGTVKRLAARASLQATLDNHILTPLDLFNWANCNIHNIKFFFVSHADVQQHAKSLEARFQSAKTVPGTRSYHRFVPINNSELILYRLSSDDENSGFKVSLTVRKKHEKNIDIDELQPGVYVAAVYDDNWFIGCIKERHFDETDLLINFMQRHKDTNVLSWPSREDSCFVPFEHVLCVIPAPSVKGSTGRQYVLDSDMSKSITLLFNKFKSAAK</sequence>
<keyword evidence="6" id="KW-0539">Nucleus</keyword>
<dbReference type="PANTHER" id="PTHR10170:SF10">
    <property type="entry name" value="HUNTINGTIN"/>
    <property type="match status" value="1"/>
</dbReference>
<evidence type="ECO:0000256" key="4">
    <source>
        <dbReference type="ARBA" id="ARBA00007153"/>
    </source>
</evidence>
<feature type="repeat" description="HEAT" evidence="7">
    <location>
        <begin position="684"/>
        <end position="722"/>
    </location>
</feature>
<evidence type="ECO:0008006" key="10">
    <source>
        <dbReference type="Google" id="ProtNLM"/>
    </source>
</evidence>
<dbReference type="InterPro" id="IPR016024">
    <property type="entry name" value="ARM-type_fold"/>
</dbReference>
<keyword evidence="5" id="KW-0963">Cytoplasm</keyword>
<evidence type="ECO:0000256" key="7">
    <source>
        <dbReference type="PROSITE-ProRule" id="PRU00103"/>
    </source>
</evidence>
<dbReference type="PROSITE" id="PS50077">
    <property type="entry name" value="HEAT_REPEAT"/>
    <property type="match status" value="1"/>
</dbReference>
<reference evidence="8" key="1">
    <citation type="submission" date="2021-12" db="EMBL/GenBank/DDBJ databases">
        <authorList>
            <person name="King R."/>
        </authorList>
    </citation>
    <scope>NUCLEOTIDE SEQUENCE</scope>
</reference>
<protein>
    <recommendedName>
        <fullName evidence="10">Huntingtin</fullName>
    </recommendedName>
</protein>
<comment type="function">
    <text evidence="1">May play a role in microtubule-mediated transport or vesicle function.</text>
</comment>
<comment type="subcellular location">
    <subcellularLocation>
        <location evidence="3">Cytoplasm</location>
    </subcellularLocation>
    <subcellularLocation>
        <location evidence="2">Nucleus</location>
    </subcellularLocation>
</comment>
<evidence type="ECO:0000256" key="6">
    <source>
        <dbReference type="ARBA" id="ARBA00023242"/>
    </source>
</evidence>
<name>A0A9P0FIU2_BRAAE</name>
<dbReference type="EMBL" id="OV121135">
    <property type="protein sequence ID" value="CAH0556044.1"/>
    <property type="molecule type" value="Genomic_DNA"/>
</dbReference>
<dbReference type="InterPro" id="IPR048411">
    <property type="entry name" value="Htt_N_HEAT_rpt-1"/>
</dbReference>
<evidence type="ECO:0000313" key="9">
    <source>
        <dbReference type="Proteomes" id="UP001154078"/>
    </source>
</evidence>
<dbReference type="Proteomes" id="UP001154078">
    <property type="component" value="Chromosome 4"/>
</dbReference>
<gene>
    <name evidence="8" type="ORF">MELIAE_LOCUS7248</name>
</gene>
<evidence type="ECO:0000256" key="1">
    <source>
        <dbReference type="ARBA" id="ARBA00002907"/>
    </source>
</evidence>
<dbReference type="GO" id="GO:0005634">
    <property type="term" value="C:nucleus"/>
    <property type="evidence" value="ECO:0007669"/>
    <property type="project" value="UniProtKB-SubCell"/>
</dbReference>
<keyword evidence="9" id="KW-1185">Reference proteome</keyword>
<evidence type="ECO:0000256" key="3">
    <source>
        <dbReference type="ARBA" id="ARBA00004496"/>
    </source>
</evidence>
<dbReference type="PANTHER" id="PTHR10170">
    <property type="entry name" value="HUNTINGTON DISEASE PROTEIN"/>
    <property type="match status" value="1"/>
</dbReference>
<dbReference type="Pfam" id="PF20925">
    <property type="entry name" value="Htt_bridge"/>
    <property type="match status" value="1"/>
</dbReference>
<dbReference type="InterPro" id="IPR028426">
    <property type="entry name" value="Huntingtin_fam"/>
</dbReference>
<dbReference type="Gene3D" id="1.25.10.10">
    <property type="entry name" value="Leucine-rich Repeat Variant"/>
    <property type="match status" value="2"/>
</dbReference>
<dbReference type="InterPro" id="IPR048412">
    <property type="entry name" value="Htt_bridge"/>
</dbReference>
<dbReference type="InterPro" id="IPR000091">
    <property type="entry name" value="Huntingtin"/>
</dbReference>
<dbReference type="SUPFAM" id="SSF48371">
    <property type="entry name" value="ARM repeat"/>
    <property type="match status" value="1"/>
</dbReference>
<dbReference type="InterPro" id="IPR011989">
    <property type="entry name" value="ARM-like"/>
</dbReference>
<proteinExistence type="inferred from homology"/>
<accession>A0A9P0FIU2</accession>
<evidence type="ECO:0000313" key="8">
    <source>
        <dbReference type="EMBL" id="CAH0556044.1"/>
    </source>
</evidence>
<dbReference type="Pfam" id="PF20926">
    <property type="entry name" value="Htt_N-HEAT_1"/>
    <property type="match status" value="1"/>
</dbReference>
<dbReference type="Pfam" id="PF12372">
    <property type="entry name" value="Htt_N-HEAT"/>
    <property type="match status" value="2"/>
</dbReference>
<evidence type="ECO:0000256" key="5">
    <source>
        <dbReference type="ARBA" id="ARBA00022490"/>
    </source>
</evidence>
<comment type="similarity">
    <text evidence="4">Belongs to the huntingtin family.</text>
</comment>
<dbReference type="PRINTS" id="PR00375">
    <property type="entry name" value="HUNTINGTIN"/>
</dbReference>